<evidence type="ECO:0000313" key="1">
    <source>
        <dbReference type="EMBL" id="PZO91518.1"/>
    </source>
</evidence>
<sequence length="139" mass="14434">MSWALIRTSDNAWLSGPLEEEPAPAAGEYVVVVALGFPDTCRWDEATGGFVDIVADAPLISVGRFKLLLTYDERAAIRAAAATEDQIADFLDLLAGFTDGVALSDPVLVASINALVPAGLITATRAAEILAGAPPPPTD</sequence>
<comment type="caution">
    <text evidence="1">The sequence shown here is derived from an EMBL/GenBank/DDBJ whole genome shotgun (WGS) entry which is preliminary data.</text>
</comment>
<dbReference type="AlphaFoldDB" id="A0A2W5CB06"/>
<accession>A0A2W5CB06</accession>
<dbReference type="EMBL" id="QFNN01000008">
    <property type="protein sequence ID" value="PZO91518.1"/>
    <property type="molecule type" value="Genomic_DNA"/>
</dbReference>
<organism evidence="1 2">
    <name type="scientific">Sphingomonas sanxanigenens</name>
    <dbReference type="NCBI Taxonomy" id="397260"/>
    <lineage>
        <taxon>Bacteria</taxon>
        <taxon>Pseudomonadati</taxon>
        <taxon>Pseudomonadota</taxon>
        <taxon>Alphaproteobacteria</taxon>
        <taxon>Sphingomonadales</taxon>
        <taxon>Sphingomonadaceae</taxon>
        <taxon>Sphingomonas</taxon>
    </lineage>
</organism>
<evidence type="ECO:0000313" key="2">
    <source>
        <dbReference type="Proteomes" id="UP000249066"/>
    </source>
</evidence>
<name>A0A2W5CB06_9SPHN</name>
<reference evidence="1 2" key="1">
    <citation type="submission" date="2017-08" db="EMBL/GenBank/DDBJ databases">
        <title>Infants hospitalized years apart are colonized by the same room-sourced microbial strains.</title>
        <authorList>
            <person name="Brooks B."/>
            <person name="Olm M.R."/>
            <person name="Firek B.A."/>
            <person name="Baker R."/>
            <person name="Thomas B.C."/>
            <person name="Morowitz M.J."/>
            <person name="Banfield J.F."/>
        </authorList>
    </citation>
    <scope>NUCLEOTIDE SEQUENCE [LARGE SCALE GENOMIC DNA]</scope>
    <source>
        <strain evidence="1">S2_018_000_R2_101</strain>
    </source>
</reference>
<gene>
    <name evidence="1" type="ORF">DI623_03075</name>
</gene>
<protein>
    <submittedName>
        <fullName evidence="1">Uncharacterized protein</fullName>
    </submittedName>
</protein>
<dbReference type="Proteomes" id="UP000249066">
    <property type="component" value="Unassembled WGS sequence"/>
</dbReference>
<proteinExistence type="predicted"/>